<evidence type="ECO:0000256" key="2">
    <source>
        <dbReference type="ARBA" id="ARBA00022448"/>
    </source>
</evidence>
<evidence type="ECO:0000259" key="12">
    <source>
        <dbReference type="PROSITE" id="PS50004"/>
    </source>
</evidence>
<evidence type="ECO:0000256" key="11">
    <source>
        <dbReference type="SAM" id="MobiDB-lite"/>
    </source>
</evidence>
<dbReference type="SUPFAM" id="SSF49562">
    <property type="entry name" value="C2 domain (Calcium/lipid-binding domain, CaLB)"/>
    <property type="match status" value="4"/>
</dbReference>
<dbReference type="GO" id="GO:0006869">
    <property type="term" value="P:lipid transport"/>
    <property type="evidence" value="ECO:0007669"/>
    <property type="project" value="UniProtKB-KW"/>
</dbReference>
<evidence type="ECO:0000313" key="15">
    <source>
        <dbReference type="Proteomes" id="UP000398389"/>
    </source>
</evidence>
<dbReference type="PIRSF" id="PIRSF037232">
    <property type="entry name" value="Tricalbin"/>
    <property type="match status" value="1"/>
</dbReference>
<organism evidence="14 15">
    <name type="scientific">Magnusiomyces paraingens</name>
    <dbReference type="NCBI Taxonomy" id="2606893"/>
    <lineage>
        <taxon>Eukaryota</taxon>
        <taxon>Fungi</taxon>
        <taxon>Dikarya</taxon>
        <taxon>Ascomycota</taxon>
        <taxon>Saccharomycotina</taxon>
        <taxon>Dipodascomycetes</taxon>
        <taxon>Dipodascales</taxon>
        <taxon>Dipodascaceae</taxon>
        <taxon>Magnusiomyces</taxon>
    </lineage>
</organism>
<feature type="compositionally biased region" description="Polar residues" evidence="11">
    <location>
        <begin position="1306"/>
        <end position="1327"/>
    </location>
</feature>
<feature type="compositionally biased region" description="Polar residues" evidence="11">
    <location>
        <begin position="104"/>
        <end position="113"/>
    </location>
</feature>
<evidence type="ECO:0000259" key="13">
    <source>
        <dbReference type="PROSITE" id="PS51847"/>
    </source>
</evidence>
<feature type="compositionally biased region" description="Low complexity" evidence="11">
    <location>
        <begin position="116"/>
        <end position="140"/>
    </location>
</feature>
<name>A0A5E8C1E2_9ASCO</name>
<dbReference type="Pfam" id="PF24920">
    <property type="entry name" value="C2_TCB1"/>
    <property type="match status" value="1"/>
</dbReference>
<evidence type="ECO:0000256" key="3">
    <source>
        <dbReference type="ARBA" id="ARBA00022553"/>
    </source>
</evidence>
<dbReference type="GO" id="GO:0071944">
    <property type="term" value="C:cell periphery"/>
    <property type="evidence" value="ECO:0007669"/>
    <property type="project" value="UniProtKB-ARBA"/>
</dbReference>
<dbReference type="CDD" id="cd04044">
    <property type="entry name" value="C2A_Tricalbin-like"/>
    <property type="match status" value="1"/>
</dbReference>
<evidence type="ECO:0000256" key="8">
    <source>
        <dbReference type="ARBA" id="ARBA00023055"/>
    </source>
</evidence>
<dbReference type="PROSITE" id="PS51847">
    <property type="entry name" value="SMP"/>
    <property type="match status" value="1"/>
</dbReference>
<protein>
    <recommendedName>
        <fullName evidence="16">Tricalbin</fullName>
    </recommendedName>
</protein>
<keyword evidence="5" id="KW-0677">Repeat</keyword>
<dbReference type="InterPro" id="IPR017147">
    <property type="entry name" value="Tricalbin"/>
</dbReference>
<feature type="domain" description="SMP-LTD" evidence="13">
    <location>
        <begin position="270"/>
        <end position="470"/>
    </location>
</feature>
<dbReference type="CDD" id="cd04052">
    <property type="entry name" value="C2B_Tricalbin-like"/>
    <property type="match status" value="1"/>
</dbReference>
<dbReference type="GeneID" id="43584071"/>
<feature type="region of interest" description="Disordered" evidence="11">
    <location>
        <begin position="1295"/>
        <end position="1346"/>
    </location>
</feature>
<feature type="compositionally biased region" description="Low complexity" evidence="11">
    <location>
        <begin position="15"/>
        <end position="29"/>
    </location>
</feature>
<dbReference type="InterPro" id="IPR000008">
    <property type="entry name" value="C2_dom"/>
</dbReference>
<dbReference type="CDD" id="cd21678">
    <property type="entry name" value="SMP_TCB"/>
    <property type="match status" value="1"/>
</dbReference>
<dbReference type="Proteomes" id="UP000398389">
    <property type="component" value="Unassembled WGS sequence"/>
</dbReference>
<evidence type="ECO:0000256" key="9">
    <source>
        <dbReference type="ARBA" id="ARBA00023121"/>
    </source>
</evidence>
<dbReference type="SMART" id="SM00239">
    <property type="entry name" value="C2"/>
    <property type="match status" value="5"/>
</dbReference>
<dbReference type="PROSITE" id="PS50004">
    <property type="entry name" value="C2"/>
    <property type="match status" value="4"/>
</dbReference>
<keyword evidence="9" id="KW-0446">Lipid-binding</keyword>
<evidence type="ECO:0008006" key="16">
    <source>
        <dbReference type="Google" id="ProtNLM"/>
    </source>
</evidence>
<keyword evidence="6" id="KW-0256">Endoplasmic reticulum</keyword>
<dbReference type="Pfam" id="PF25669">
    <property type="entry name" value="SMP_MUG190-like"/>
    <property type="match status" value="2"/>
</dbReference>
<evidence type="ECO:0000256" key="6">
    <source>
        <dbReference type="ARBA" id="ARBA00022824"/>
    </source>
</evidence>
<dbReference type="InterPro" id="IPR031468">
    <property type="entry name" value="SMP_LBD"/>
</dbReference>
<evidence type="ECO:0000256" key="1">
    <source>
        <dbReference type="ARBA" id="ARBA00004586"/>
    </source>
</evidence>
<sequence>MSAPPPDAPGIEPGSSPKQVVSQAASSAAPYVAITSSAKPPGDTDSAIKTGTAIPAASLANPASVNAGVRQVTQNAQQQQQQQPVPVKTPSSAQPVAPPGAPASTKTPPTSSGAIPPAATKSSATPPSSKPSSATPAQASITDKNAEASQTIAKPKAPTFAAATGWKQVGGWVEDSSISAEESQDLLDRATLLEAYISDRFYGDWYHNTALIVLTAFYSWLVGKFGGGLAWLFIVLAFTATVYRTSIRRLRTRVRDDLVRESSLRKLETDMETMEWLNAFLVKFWLIYEPVLSETLVGTVNNILAGSTPSFIEGLSIETFTLGTKPPRIEFVRTHPRTDEDIVVMDWKASFIPNDLDDRTLKQLREKVNPKIVLAVRIGKGAISKAIRINVEDIMFSGLARIRLKLITTFPHVKTVDVQFMQPPEFDFSLKPIGADITMIPGLKDFIQSTVHANLGPMLYAPNSFQLNIEELMAGAGADSAIGVLAVTVFNGHGIKGSEAIGNTIDPYIVFSINNRAELARSKILRNTKNPVWNDTRYVLVNNLSESLTMALFDFNDIRKDKLIGNLNVPLETLESKPDQESLSGEIRDGTKSKGAVNYEMHWFPVLEGRKLDDGSTEPPPDSRTGILKLWVHQAKDLDVSKSLVGQLSPYVDMLVNGNLIHQSKSLKRINSPVWEDSFEFLVSDKNHCTIGVRIKDSRGLATDPVIATYQIKLPKLLESLGKGDDWFNLTSMGRVRLGATWKPVALKGGDAMRNYVEPIGVLRFHLIKGVDMKNLETIGKVDPYVRVFVNGFQRGRTVAIDDTLDPVWDEVIYVPVHSDSSRVVLEAVDAENIGKDRTLGQFSFNSSEFIKTDEKGNYLPFVNRQVRTSMFSMAKKSPKGTLHYSVSFYPSVRVMNPDDAKEKAEEARKKAEEDAKKAAAEPAKDEKKDEKKNEKDAKAAVSSDDTATLAEKEPEEEEFPDIPLSELIKSQSGVFALTILDAQLSESDTFIRILSDANVNPCYSSPRIQSRKQSLGETGEVSVLELDWSQVRFQITTKVNKPKKDDILGTLSMSTISLLKNAYDKPFVINIKSSSDRIVASLTVRARYFPLLMELDPSESINNMGSLSLDIIKADNVPVADRSGTSDPYAVVLLNGEKVYKTEKVKKTLNPVWNENCQVDIMSRTAAEFIIEVYDWDMASDDDFLGKVKVDLAQLEPLKKINITIPLQGESGTISLGLLFRPNYIIRRVDSSGISSTFTSNVPGKLVTGAASGAINVVGGAAGIAGGAATGVLGGIKGGASRFTGAFRHKKNGNGVGGGGFSPEPTDQGTFTPVASLTPDPNTVRQPLSPGSLSPSGGSNNDDAASVMLPGMLQGQLAIVSASGFKSVHLQVRTVLLIPGSRGNKEKEVLKTKSYKTGADGAVIKLDEITSFKASPDTQVLFKVYDHKKLGRSEDVGEGTFPITHFESGVPTAVDVGSGSLNVLLSLRDK</sequence>
<dbReference type="InterPro" id="IPR052455">
    <property type="entry name" value="Tricalbin_domain"/>
</dbReference>
<feature type="compositionally biased region" description="Polar residues" evidence="11">
    <location>
        <begin position="141"/>
        <end position="152"/>
    </location>
</feature>
<dbReference type="EMBL" id="CABVLU010000004">
    <property type="protein sequence ID" value="VVT56770.1"/>
    <property type="molecule type" value="Genomic_DNA"/>
</dbReference>
<evidence type="ECO:0000256" key="7">
    <source>
        <dbReference type="ARBA" id="ARBA00022989"/>
    </source>
</evidence>
<dbReference type="Gene3D" id="2.60.40.150">
    <property type="entry name" value="C2 domain"/>
    <property type="match status" value="4"/>
</dbReference>
<dbReference type="CDD" id="cd04040">
    <property type="entry name" value="C2D_Tricalbin-like"/>
    <property type="match status" value="1"/>
</dbReference>
<keyword evidence="10" id="KW-0472">Membrane</keyword>
<feature type="region of interest" description="Disordered" evidence="11">
    <location>
        <begin position="65"/>
        <end position="154"/>
    </location>
</feature>
<feature type="domain" description="C2" evidence="12">
    <location>
        <begin position="461"/>
        <end position="585"/>
    </location>
</feature>
<feature type="domain" description="C2" evidence="12">
    <location>
        <begin position="609"/>
        <end position="728"/>
    </location>
</feature>
<evidence type="ECO:0000256" key="10">
    <source>
        <dbReference type="ARBA" id="ARBA00023136"/>
    </source>
</evidence>
<accession>A0A5E8C1E2</accession>
<dbReference type="InterPro" id="IPR035892">
    <property type="entry name" value="C2_domain_sf"/>
</dbReference>
<comment type="subcellular location">
    <subcellularLocation>
        <location evidence="1">Endoplasmic reticulum membrane</location>
    </subcellularLocation>
</comment>
<keyword evidence="2" id="KW-0813">Transport</keyword>
<keyword evidence="15" id="KW-1185">Reference proteome</keyword>
<dbReference type="CDD" id="cd04045">
    <property type="entry name" value="C2C_Tricalbin-like"/>
    <property type="match status" value="1"/>
</dbReference>
<reference evidence="14 15" key="1">
    <citation type="submission" date="2019-09" db="EMBL/GenBank/DDBJ databases">
        <authorList>
            <person name="Brejova B."/>
        </authorList>
    </citation>
    <scope>NUCLEOTIDE SEQUENCE [LARGE SCALE GENOMIC DNA]</scope>
</reference>
<feature type="domain" description="C2" evidence="12">
    <location>
        <begin position="744"/>
        <end position="862"/>
    </location>
</feature>
<evidence type="ECO:0000256" key="5">
    <source>
        <dbReference type="ARBA" id="ARBA00022737"/>
    </source>
</evidence>
<evidence type="ECO:0000313" key="14">
    <source>
        <dbReference type="EMBL" id="VVT56770.1"/>
    </source>
</evidence>
<feature type="region of interest" description="Disordered" evidence="11">
    <location>
        <begin position="1"/>
        <end position="29"/>
    </location>
</feature>
<feature type="domain" description="C2" evidence="12">
    <location>
        <begin position="1088"/>
        <end position="1206"/>
    </location>
</feature>
<dbReference type="InterPro" id="IPR037761">
    <property type="entry name" value="C2A_Tricalbin"/>
</dbReference>
<feature type="region of interest" description="Disordered" evidence="11">
    <location>
        <begin position="900"/>
        <end position="964"/>
    </location>
</feature>
<keyword evidence="4" id="KW-0812">Transmembrane</keyword>
<dbReference type="PANTHER" id="PTHR46980">
    <property type="entry name" value="TRICALBIN-1-RELATED"/>
    <property type="match status" value="1"/>
</dbReference>
<dbReference type="RefSeq" id="XP_031855862.1">
    <property type="nucleotide sequence ID" value="XM_031999971.1"/>
</dbReference>
<dbReference type="PANTHER" id="PTHR46980:SF2">
    <property type="entry name" value="TRICALBIN-1-RELATED"/>
    <property type="match status" value="1"/>
</dbReference>
<evidence type="ECO:0000256" key="4">
    <source>
        <dbReference type="ARBA" id="ARBA00022692"/>
    </source>
</evidence>
<proteinExistence type="predicted"/>
<keyword evidence="8" id="KW-0445">Lipid transport</keyword>
<dbReference type="GO" id="GO:0005789">
    <property type="term" value="C:endoplasmic reticulum membrane"/>
    <property type="evidence" value="ECO:0007669"/>
    <property type="project" value="UniProtKB-SubCell"/>
</dbReference>
<dbReference type="GO" id="GO:0008289">
    <property type="term" value="F:lipid binding"/>
    <property type="evidence" value="ECO:0007669"/>
    <property type="project" value="UniProtKB-KW"/>
</dbReference>
<keyword evidence="3" id="KW-0597">Phosphoprotein</keyword>
<dbReference type="InterPro" id="IPR037756">
    <property type="entry name" value="C2D_Tricalbin"/>
</dbReference>
<dbReference type="GO" id="GO:0061817">
    <property type="term" value="P:endoplasmic reticulum-plasma membrane tethering"/>
    <property type="evidence" value="ECO:0007669"/>
    <property type="project" value="InterPro"/>
</dbReference>
<feature type="compositionally biased region" description="Basic and acidic residues" evidence="11">
    <location>
        <begin position="900"/>
        <end position="939"/>
    </location>
</feature>
<dbReference type="PRINTS" id="PR00360">
    <property type="entry name" value="C2DOMAIN"/>
</dbReference>
<dbReference type="OrthoDB" id="1029639at2759"/>
<gene>
    <name evidence="14" type="ORF">SAPINGB_P005257</name>
</gene>
<dbReference type="InterPro" id="IPR037762">
    <property type="entry name" value="C2C_Tricalbin"/>
</dbReference>
<dbReference type="InterPro" id="IPR037765">
    <property type="entry name" value="C2B_Tricalbin"/>
</dbReference>
<dbReference type="Pfam" id="PF00168">
    <property type="entry name" value="C2"/>
    <property type="match status" value="4"/>
</dbReference>
<dbReference type="InterPro" id="IPR056910">
    <property type="entry name" value="TCB1-3_C2"/>
</dbReference>
<feature type="compositionally biased region" description="Low complexity" evidence="11">
    <location>
        <begin position="1328"/>
        <end position="1340"/>
    </location>
</feature>
<keyword evidence="7" id="KW-1133">Transmembrane helix</keyword>